<proteinExistence type="inferred from homology"/>
<evidence type="ECO:0000256" key="7">
    <source>
        <dbReference type="SAM" id="Phobius"/>
    </source>
</evidence>
<comment type="similarity">
    <text evidence="2">Belongs to the GSP F family.</text>
</comment>
<name>A0ABQ0QPK4_9PROT</name>
<dbReference type="PANTHER" id="PTHR30012">
    <property type="entry name" value="GENERAL SECRETION PATHWAY PROTEIN"/>
    <property type="match status" value="1"/>
</dbReference>
<evidence type="ECO:0000256" key="4">
    <source>
        <dbReference type="ARBA" id="ARBA00022692"/>
    </source>
</evidence>
<keyword evidence="4 7" id="KW-0812">Transmembrane</keyword>
<dbReference type="EMBL" id="BAQC01000026">
    <property type="protein sequence ID" value="GBR52508.1"/>
    <property type="molecule type" value="Genomic_DNA"/>
</dbReference>
<dbReference type="InterPro" id="IPR042094">
    <property type="entry name" value="T2SS_GspF_sf"/>
</dbReference>
<dbReference type="InterPro" id="IPR003004">
    <property type="entry name" value="GspF/PilC"/>
</dbReference>
<accession>A0ABQ0QPK4</accession>
<evidence type="ECO:0000256" key="5">
    <source>
        <dbReference type="ARBA" id="ARBA00022989"/>
    </source>
</evidence>
<dbReference type="InterPro" id="IPR018076">
    <property type="entry name" value="T2SS_GspF_dom"/>
</dbReference>
<feature type="domain" description="Type II secretion system protein GspF" evidence="8">
    <location>
        <begin position="293"/>
        <end position="413"/>
    </location>
</feature>
<sequence>MGVSEVSQSNASDMPGSVWHYRAVNSEGVVVTGERTAADEAQVLAFLRQKKMMALEVRPASKMGLNSTGSSWFSVLRKARFRQSEIADFTRKLATMLGAGLDLDRALKFLGETAPSDKIRTLITGLRDRVRDGASFADSLENAGGVFSRLYVGLVRAGEAGGALYDALERLADLLERERKLTTTIQSAMIYPTVLLVASTGSVALLLTHVLPQFVPLFEENGVALPVMTRIVIAAGDLLTHWGAVILLMIIAAVLGARTLLKRPEIRLRVDYALLKGPIIGTLLRNVMAAQLTRTLGTLLHNGVPLVGALRIVGGVVGNRAGAQALVKATSAVREGGSLALSLEKDALYPQEMTHFLRVGEETAQLASIALRAADVHEEAVRVTVQRLLAVLVPAITIIMGLVVAAIVSALLLAMLSLNDLAH</sequence>
<evidence type="ECO:0000313" key="10">
    <source>
        <dbReference type="Proteomes" id="UP001062632"/>
    </source>
</evidence>
<keyword evidence="5 7" id="KW-1133">Transmembrane helix</keyword>
<protein>
    <submittedName>
        <fullName evidence="9">Type II secretion system protein</fullName>
    </submittedName>
</protein>
<dbReference type="Pfam" id="PF00482">
    <property type="entry name" value="T2SSF"/>
    <property type="match status" value="2"/>
</dbReference>
<dbReference type="Proteomes" id="UP001062632">
    <property type="component" value="Unassembled WGS sequence"/>
</dbReference>
<evidence type="ECO:0000256" key="3">
    <source>
        <dbReference type="ARBA" id="ARBA00022475"/>
    </source>
</evidence>
<dbReference type="PANTHER" id="PTHR30012:SF0">
    <property type="entry name" value="TYPE II SECRETION SYSTEM PROTEIN F-RELATED"/>
    <property type="match status" value="1"/>
</dbReference>
<feature type="transmembrane region" description="Helical" evidence="7">
    <location>
        <begin position="231"/>
        <end position="257"/>
    </location>
</feature>
<evidence type="ECO:0000313" key="9">
    <source>
        <dbReference type="EMBL" id="GBR52508.1"/>
    </source>
</evidence>
<organism evidence="9 10">
    <name type="scientific">Neokomagataea thailandica NBRC 106555</name>
    <dbReference type="NCBI Taxonomy" id="1223520"/>
    <lineage>
        <taxon>Bacteria</taxon>
        <taxon>Pseudomonadati</taxon>
        <taxon>Pseudomonadota</taxon>
        <taxon>Alphaproteobacteria</taxon>
        <taxon>Acetobacterales</taxon>
        <taxon>Acetobacteraceae</taxon>
        <taxon>Neokomagataea</taxon>
    </lineage>
</organism>
<evidence type="ECO:0000256" key="2">
    <source>
        <dbReference type="ARBA" id="ARBA00005745"/>
    </source>
</evidence>
<evidence type="ECO:0000256" key="1">
    <source>
        <dbReference type="ARBA" id="ARBA00004651"/>
    </source>
</evidence>
<keyword evidence="3" id="KW-1003">Cell membrane</keyword>
<feature type="domain" description="Type II secretion system protein GspF" evidence="8">
    <location>
        <begin position="89"/>
        <end position="212"/>
    </location>
</feature>
<reference evidence="9 10" key="1">
    <citation type="submission" date="2013-04" db="EMBL/GenBank/DDBJ databases">
        <title>The genome sequencing project of 58 acetic acid bacteria.</title>
        <authorList>
            <person name="Okamoto-Kainuma A."/>
            <person name="Ishikawa M."/>
            <person name="Umino S."/>
            <person name="Koizumi Y."/>
            <person name="Shiwa Y."/>
            <person name="Yoshikawa H."/>
            <person name="Matsutani M."/>
            <person name="Matsushita K."/>
        </authorList>
    </citation>
    <scope>NUCLEOTIDE SEQUENCE [LARGE SCALE GENOMIC DNA]</scope>
    <source>
        <strain evidence="9 10">NBRC 106555</strain>
    </source>
</reference>
<evidence type="ECO:0000256" key="6">
    <source>
        <dbReference type="ARBA" id="ARBA00023136"/>
    </source>
</evidence>
<dbReference type="Gene3D" id="1.20.81.30">
    <property type="entry name" value="Type II secretion system (T2SS), domain F"/>
    <property type="match status" value="2"/>
</dbReference>
<feature type="transmembrane region" description="Helical" evidence="7">
    <location>
        <begin position="388"/>
        <end position="416"/>
    </location>
</feature>
<keyword evidence="10" id="KW-1185">Reference proteome</keyword>
<feature type="transmembrane region" description="Helical" evidence="7">
    <location>
        <begin position="189"/>
        <end position="211"/>
    </location>
</feature>
<comment type="subcellular location">
    <subcellularLocation>
        <location evidence="1">Cell membrane</location>
        <topology evidence="1">Multi-pass membrane protein</topology>
    </subcellularLocation>
</comment>
<keyword evidence="6 7" id="KW-0472">Membrane</keyword>
<comment type="caution">
    <text evidence="9">The sequence shown here is derived from an EMBL/GenBank/DDBJ whole genome shotgun (WGS) entry which is preliminary data.</text>
</comment>
<dbReference type="PRINTS" id="PR00812">
    <property type="entry name" value="BCTERIALGSPF"/>
</dbReference>
<evidence type="ECO:0000259" key="8">
    <source>
        <dbReference type="Pfam" id="PF00482"/>
    </source>
</evidence>
<gene>
    <name evidence="9" type="ORF">AA106555_0941</name>
</gene>